<dbReference type="SMART" id="SM00066">
    <property type="entry name" value="GAL4"/>
    <property type="match status" value="1"/>
</dbReference>
<dbReference type="InterPro" id="IPR007219">
    <property type="entry name" value="XnlR_reg_dom"/>
</dbReference>
<dbReference type="STRING" id="1160509.A0A3N4ICX6"/>
<dbReference type="PROSITE" id="PS00463">
    <property type="entry name" value="ZN2_CY6_FUNGAL_1"/>
    <property type="match status" value="1"/>
</dbReference>
<dbReference type="GO" id="GO:0008270">
    <property type="term" value="F:zinc ion binding"/>
    <property type="evidence" value="ECO:0007669"/>
    <property type="project" value="InterPro"/>
</dbReference>
<evidence type="ECO:0000256" key="1">
    <source>
        <dbReference type="ARBA" id="ARBA00022723"/>
    </source>
</evidence>
<proteinExistence type="predicted"/>
<keyword evidence="6" id="KW-1185">Reference proteome</keyword>
<dbReference type="Proteomes" id="UP000275078">
    <property type="component" value="Unassembled WGS sequence"/>
</dbReference>
<dbReference type="OrthoDB" id="103819at2759"/>
<dbReference type="AlphaFoldDB" id="A0A3N4ICX6"/>
<dbReference type="InterPro" id="IPR001138">
    <property type="entry name" value="Zn2Cys6_DnaBD"/>
</dbReference>
<evidence type="ECO:0000256" key="2">
    <source>
        <dbReference type="ARBA" id="ARBA00023242"/>
    </source>
</evidence>
<evidence type="ECO:0000313" key="5">
    <source>
        <dbReference type="EMBL" id="RPA83973.1"/>
    </source>
</evidence>
<dbReference type="GO" id="GO:0003677">
    <property type="term" value="F:DNA binding"/>
    <property type="evidence" value="ECO:0007669"/>
    <property type="project" value="InterPro"/>
</dbReference>
<evidence type="ECO:0000256" key="3">
    <source>
        <dbReference type="SAM" id="MobiDB-lite"/>
    </source>
</evidence>
<dbReference type="EMBL" id="ML119661">
    <property type="protein sequence ID" value="RPA83973.1"/>
    <property type="molecule type" value="Genomic_DNA"/>
</dbReference>
<feature type="region of interest" description="Disordered" evidence="3">
    <location>
        <begin position="655"/>
        <end position="675"/>
    </location>
</feature>
<keyword evidence="1" id="KW-0479">Metal-binding</keyword>
<reference evidence="5 6" key="1">
    <citation type="journal article" date="2018" name="Nat. Ecol. Evol.">
        <title>Pezizomycetes genomes reveal the molecular basis of ectomycorrhizal truffle lifestyle.</title>
        <authorList>
            <person name="Murat C."/>
            <person name="Payen T."/>
            <person name="Noel B."/>
            <person name="Kuo A."/>
            <person name="Morin E."/>
            <person name="Chen J."/>
            <person name="Kohler A."/>
            <person name="Krizsan K."/>
            <person name="Balestrini R."/>
            <person name="Da Silva C."/>
            <person name="Montanini B."/>
            <person name="Hainaut M."/>
            <person name="Levati E."/>
            <person name="Barry K.W."/>
            <person name="Belfiori B."/>
            <person name="Cichocki N."/>
            <person name="Clum A."/>
            <person name="Dockter R.B."/>
            <person name="Fauchery L."/>
            <person name="Guy J."/>
            <person name="Iotti M."/>
            <person name="Le Tacon F."/>
            <person name="Lindquist E.A."/>
            <person name="Lipzen A."/>
            <person name="Malagnac F."/>
            <person name="Mello A."/>
            <person name="Molinier V."/>
            <person name="Miyauchi S."/>
            <person name="Poulain J."/>
            <person name="Riccioni C."/>
            <person name="Rubini A."/>
            <person name="Sitrit Y."/>
            <person name="Splivallo R."/>
            <person name="Traeger S."/>
            <person name="Wang M."/>
            <person name="Zifcakova L."/>
            <person name="Wipf D."/>
            <person name="Zambonelli A."/>
            <person name="Paolocci F."/>
            <person name="Nowrousian M."/>
            <person name="Ottonello S."/>
            <person name="Baldrian P."/>
            <person name="Spatafora J.W."/>
            <person name="Henrissat B."/>
            <person name="Nagy L.G."/>
            <person name="Aury J.M."/>
            <person name="Wincker P."/>
            <person name="Grigoriev I.V."/>
            <person name="Bonfante P."/>
            <person name="Martin F.M."/>
        </authorList>
    </citation>
    <scope>NUCLEOTIDE SEQUENCE [LARGE SCALE GENOMIC DNA]</scope>
    <source>
        <strain evidence="5 6">RN42</strain>
    </source>
</reference>
<feature type="compositionally biased region" description="Polar residues" evidence="3">
    <location>
        <begin position="665"/>
        <end position="675"/>
    </location>
</feature>
<evidence type="ECO:0000259" key="4">
    <source>
        <dbReference type="PROSITE" id="PS50048"/>
    </source>
</evidence>
<dbReference type="SUPFAM" id="SSF57701">
    <property type="entry name" value="Zn2/Cys6 DNA-binding domain"/>
    <property type="match status" value="1"/>
</dbReference>
<dbReference type="SMART" id="SM00906">
    <property type="entry name" value="Fungal_trans"/>
    <property type="match status" value="1"/>
</dbReference>
<gene>
    <name evidence="5" type="ORF">BJ508DRAFT_413008</name>
</gene>
<keyword evidence="2" id="KW-0539">Nucleus</keyword>
<dbReference type="Pfam" id="PF04082">
    <property type="entry name" value="Fungal_trans"/>
    <property type="match status" value="1"/>
</dbReference>
<feature type="domain" description="Zn(2)-C6 fungal-type" evidence="4">
    <location>
        <begin position="20"/>
        <end position="49"/>
    </location>
</feature>
<dbReference type="InterPro" id="IPR036864">
    <property type="entry name" value="Zn2-C6_fun-type_DNA-bd_sf"/>
</dbReference>
<dbReference type="Gene3D" id="4.10.240.10">
    <property type="entry name" value="Zn(2)-C6 fungal-type DNA-binding domain"/>
    <property type="match status" value="1"/>
</dbReference>
<evidence type="ECO:0000313" key="6">
    <source>
        <dbReference type="Proteomes" id="UP000275078"/>
    </source>
</evidence>
<dbReference type="CDD" id="cd12148">
    <property type="entry name" value="fungal_TF_MHR"/>
    <property type="match status" value="1"/>
</dbReference>
<organism evidence="5 6">
    <name type="scientific">Ascobolus immersus RN42</name>
    <dbReference type="NCBI Taxonomy" id="1160509"/>
    <lineage>
        <taxon>Eukaryota</taxon>
        <taxon>Fungi</taxon>
        <taxon>Dikarya</taxon>
        <taxon>Ascomycota</taxon>
        <taxon>Pezizomycotina</taxon>
        <taxon>Pezizomycetes</taxon>
        <taxon>Pezizales</taxon>
        <taxon>Ascobolaceae</taxon>
        <taxon>Ascobolus</taxon>
    </lineage>
</organism>
<dbReference type="GO" id="GO:0006351">
    <property type="term" value="P:DNA-templated transcription"/>
    <property type="evidence" value="ECO:0007669"/>
    <property type="project" value="InterPro"/>
</dbReference>
<dbReference type="PANTHER" id="PTHR46910">
    <property type="entry name" value="TRANSCRIPTION FACTOR PDR1"/>
    <property type="match status" value="1"/>
</dbReference>
<dbReference type="InterPro" id="IPR050987">
    <property type="entry name" value="AtrR-like"/>
</dbReference>
<sequence>MSSDSESSGNHDGNAVLARACDACRTKKIGCDKKYPCSRCKAAGLVCSAQPIKTRDRKQRIHVSEKFEKQMSNLSDRLANIELLLQRQLDLATTKARPSTSYEERVSLSHSAATSKVHIDSSRIKTPLPQADGSTNKFFMGDSSLLSATSEARLLLERGLSPDAGSPAMDAESNPMLSKALKALQQLMKSSHNDELYFPTDAAYKQEMSIKNLPMPQIEYFVKVLKNNGVIKEGFWPMIPIKPSSFEKMFQEIQTAIANGSDRVNTASFLVVNGILPFLYQQVLLNTDPAAAEVSRTDIEATLKQCSYNCQVAARNLGILMTPTVQNVQALVFAAMVAQENANPGECWTYCSHACRLIQALGLHRQSGYRNMTPTEADEARTAFWWLYSLDKGMAINFGRSPQLLDYDIDVEYPDTPVGIEQNPAYWILCKAYADMAKIQGQIYVELYSVSASYQPVEKRERVIQALSNDLSEWWERACIAFASNPAFKTEPDLVSETYLFHFGYFNTLAMIYRVRSTYRQSTPAAGEPPYDSDCLEAARQALGVCVNIQNDFPDPSSLSSIAKWIFLYYPLTPFFILFGNVVTTGNLEDLKRLEATVTFLQFVRDESEGLEKLCKLTTIFYRVASILGRMPQGWQRRAAGGLKFGTHLPVPSAAGSVGTASGEPGSSTSENTPATLEAGYSDGMADTGFVPLNQNEMVSGDGEVPLFADQDMMDSVLPNMDWEFFAQQPNMNMFAHGALDEFGYLLNEDGGLGNNGGFGGWS</sequence>
<dbReference type="GO" id="GO:0000981">
    <property type="term" value="F:DNA-binding transcription factor activity, RNA polymerase II-specific"/>
    <property type="evidence" value="ECO:0007669"/>
    <property type="project" value="InterPro"/>
</dbReference>
<accession>A0A3N4ICX6</accession>
<dbReference type="Pfam" id="PF00172">
    <property type="entry name" value="Zn_clus"/>
    <property type="match status" value="1"/>
</dbReference>
<dbReference type="PROSITE" id="PS50048">
    <property type="entry name" value="ZN2_CY6_FUNGAL_2"/>
    <property type="match status" value="1"/>
</dbReference>
<name>A0A3N4ICX6_ASCIM</name>
<dbReference type="PANTHER" id="PTHR46910:SF5">
    <property type="entry name" value="ZN(II)2CYS6 TRANSCRIPTION FACTOR (EUROFUNG)"/>
    <property type="match status" value="1"/>
</dbReference>
<protein>
    <recommendedName>
        <fullName evidence="4">Zn(2)-C6 fungal-type domain-containing protein</fullName>
    </recommendedName>
</protein>
<dbReference type="CDD" id="cd00067">
    <property type="entry name" value="GAL4"/>
    <property type="match status" value="1"/>
</dbReference>